<accession>A3MSR7</accession>
<gene>
    <name evidence="4" type="ordered locus">Pcal_0247</name>
</gene>
<evidence type="ECO:0000313" key="4">
    <source>
        <dbReference type="EMBL" id="ABO07684.1"/>
    </source>
</evidence>
<dbReference type="eggNOG" id="arCOG02868">
    <property type="taxonomic scope" value="Archaea"/>
</dbReference>
<keyword evidence="2" id="KW-1133">Transmembrane helix</keyword>
<organism evidence="4 5">
    <name type="scientific">Pyrobaculum calidifontis (strain DSM 21063 / JCM 11548 / VA1)</name>
    <dbReference type="NCBI Taxonomy" id="410359"/>
    <lineage>
        <taxon>Archaea</taxon>
        <taxon>Thermoproteota</taxon>
        <taxon>Thermoprotei</taxon>
        <taxon>Thermoproteales</taxon>
        <taxon>Thermoproteaceae</taxon>
        <taxon>Pyrobaculum</taxon>
    </lineage>
</organism>
<dbReference type="Pfam" id="PF13462">
    <property type="entry name" value="Thioredoxin_4"/>
    <property type="match status" value="1"/>
</dbReference>
<dbReference type="Proteomes" id="UP000001431">
    <property type="component" value="Chromosome"/>
</dbReference>
<evidence type="ECO:0000259" key="3">
    <source>
        <dbReference type="Pfam" id="PF13462"/>
    </source>
</evidence>
<protein>
    <submittedName>
        <fullName evidence="4">Protein-disulfide isomerase-like protein</fullName>
    </submittedName>
</protein>
<evidence type="ECO:0000313" key="5">
    <source>
        <dbReference type="Proteomes" id="UP000001431"/>
    </source>
</evidence>
<dbReference type="GeneID" id="4909481"/>
<dbReference type="STRING" id="410359.Pcal_0247"/>
<dbReference type="InterPro" id="IPR036249">
    <property type="entry name" value="Thioredoxin-like_sf"/>
</dbReference>
<dbReference type="KEGG" id="pcl:Pcal_0247"/>
<keyword evidence="2" id="KW-0812">Transmembrane</keyword>
<dbReference type="PANTHER" id="PTHR35272">
    <property type="entry name" value="THIOL:DISULFIDE INTERCHANGE PROTEIN DSBC-RELATED"/>
    <property type="match status" value="1"/>
</dbReference>
<dbReference type="OrthoDB" id="15256at2157"/>
<comment type="similarity">
    <text evidence="1">Belongs to the glutaredoxin family.</text>
</comment>
<reference evidence="4" key="1">
    <citation type="submission" date="2007-02" db="EMBL/GenBank/DDBJ databases">
        <title>Complete sequence of Pyrobaculum calidifontis JCM 11548.</title>
        <authorList>
            <consortium name="US DOE Joint Genome Institute"/>
            <person name="Copeland A."/>
            <person name="Lucas S."/>
            <person name="Lapidus A."/>
            <person name="Barry K."/>
            <person name="Glavina del Rio T."/>
            <person name="Dalin E."/>
            <person name="Tice H."/>
            <person name="Pitluck S."/>
            <person name="Chain P."/>
            <person name="Malfatti S."/>
            <person name="Shin M."/>
            <person name="Vergez L."/>
            <person name="Schmutz J."/>
            <person name="Larimer F."/>
            <person name="Land M."/>
            <person name="Hauser L."/>
            <person name="Kyrpides N."/>
            <person name="Mikhailova N."/>
            <person name="Cozen A.E."/>
            <person name="Fitz-Gibbon S.T."/>
            <person name="House C.H."/>
            <person name="Saltikov C."/>
            <person name="Lowe T.M."/>
            <person name="Richardson P."/>
        </authorList>
    </citation>
    <scope>NUCLEOTIDE SEQUENCE [LARGE SCALE GENOMIC DNA]</scope>
    <source>
        <strain evidence="4">JCM 11548</strain>
    </source>
</reference>
<feature type="domain" description="Thioredoxin-like fold" evidence="3">
    <location>
        <begin position="50"/>
        <end position="194"/>
    </location>
</feature>
<name>A3MSR7_PYRCJ</name>
<dbReference type="InterPro" id="IPR012336">
    <property type="entry name" value="Thioredoxin-like_fold"/>
</dbReference>
<feature type="transmembrane region" description="Helical" evidence="2">
    <location>
        <begin position="6"/>
        <end position="27"/>
    </location>
</feature>
<keyword evidence="2" id="KW-0472">Membrane</keyword>
<dbReference type="SUPFAM" id="SSF52833">
    <property type="entry name" value="Thioredoxin-like"/>
    <property type="match status" value="1"/>
</dbReference>
<sequence>MRLVNLAIVVVVVLMVAVAVLLVAPLISQSPPQPPQVVNPGGLPIPPWAMRFGNGSAPVVLVEFFDLLCPYCAYAHVELGPLIKEKVQEGKLYYILVDFPVHGDAAWALHQPLHCAYNELGPSATLDLVNKLYYVWYLAAIKRAISESDALANMSKTLQPYACRFNVTLAQAMGVSDAFGKVGIKIRGTPTFIIYKNGTLTVVEGAYVDKIRQLLSG</sequence>
<proteinExistence type="inferred from homology"/>
<evidence type="ECO:0000256" key="1">
    <source>
        <dbReference type="ARBA" id="ARBA00007787"/>
    </source>
</evidence>
<dbReference type="PANTHER" id="PTHR35272:SF3">
    <property type="entry name" value="THIOL:DISULFIDE INTERCHANGE PROTEIN DSBC"/>
    <property type="match status" value="1"/>
</dbReference>
<dbReference type="EMBL" id="CP000561">
    <property type="protein sequence ID" value="ABO07684.1"/>
    <property type="molecule type" value="Genomic_DNA"/>
</dbReference>
<evidence type="ECO:0000256" key="2">
    <source>
        <dbReference type="SAM" id="Phobius"/>
    </source>
</evidence>
<dbReference type="HOGENOM" id="CLU_1318578_0_0_2"/>
<dbReference type="Gene3D" id="3.40.30.10">
    <property type="entry name" value="Glutaredoxin"/>
    <property type="match status" value="1"/>
</dbReference>
<dbReference type="GO" id="GO:0016853">
    <property type="term" value="F:isomerase activity"/>
    <property type="evidence" value="ECO:0007669"/>
    <property type="project" value="UniProtKB-KW"/>
</dbReference>
<keyword evidence="5" id="KW-1185">Reference proteome</keyword>
<dbReference type="RefSeq" id="WP_011848941.1">
    <property type="nucleotide sequence ID" value="NC_009073.1"/>
</dbReference>
<dbReference type="InterPro" id="IPR051470">
    <property type="entry name" value="Thiol:disulfide_interchange"/>
</dbReference>
<dbReference type="AlphaFoldDB" id="A3MSR7"/>